<feature type="region of interest" description="Disordered" evidence="1">
    <location>
        <begin position="39"/>
        <end position="96"/>
    </location>
</feature>
<evidence type="ECO:0000256" key="1">
    <source>
        <dbReference type="SAM" id="MobiDB-lite"/>
    </source>
</evidence>
<dbReference type="AlphaFoldDB" id="A0A388M8P7"/>
<proteinExistence type="predicted"/>
<sequence>MDGAEARDLCSAVAAILTPRRVGGRGACCEAWSVSLGVAGPGADLGSSSKYSNENFEDRSGEGFHVNSSGDDSGGRGEGSLSFLTARPPWNRINRR</sequence>
<protein>
    <submittedName>
        <fullName evidence="2">Uncharacterized protein</fullName>
    </submittedName>
</protein>
<organism evidence="2 3">
    <name type="scientific">Chara braunii</name>
    <name type="common">Braun's stonewort</name>
    <dbReference type="NCBI Taxonomy" id="69332"/>
    <lineage>
        <taxon>Eukaryota</taxon>
        <taxon>Viridiplantae</taxon>
        <taxon>Streptophyta</taxon>
        <taxon>Charophyceae</taxon>
        <taxon>Charales</taxon>
        <taxon>Characeae</taxon>
        <taxon>Chara</taxon>
    </lineage>
</organism>
<accession>A0A388M8P7</accession>
<evidence type="ECO:0000313" key="3">
    <source>
        <dbReference type="Proteomes" id="UP000265515"/>
    </source>
</evidence>
<reference evidence="2 3" key="1">
    <citation type="journal article" date="2018" name="Cell">
        <title>The Chara Genome: Secondary Complexity and Implications for Plant Terrestrialization.</title>
        <authorList>
            <person name="Nishiyama T."/>
            <person name="Sakayama H."/>
            <person name="Vries J.D."/>
            <person name="Buschmann H."/>
            <person name="Saint-Marcoux D."/>
            <person name="Ullrich K.K."/>
            <person name="Haas F.B."/>
            <person name="Vanderstraeten L."/>
            <person name="Becker D."/>
            <person name="Lang D."/>
            <person name="Vosolsobe S."/>
            <person name="Rombauts S."/>
            <person name="Wilhelmsson P.K.I."/>
            <person name="Janitza P."/>
            <person name="Kern R."/>
            <person name="Heyl A."/>
            <person name="Rumpler F."/>
            <person name="Villalobos L.I.A.C."/>
            <person name="Clay J.M."/>
            <person name="Skokan R."/>
            <person name="Toyoda A."/>
            <person name="Suzuki Y."/>
            <person name="Kagoshima H."/>
            <person name="Schijlen E."/>
            <person name="Tajeshwar N."/>
            <person name="Catarino B."/>
            <person name="Hetherington A.J."/>
            <person name="Saltykova A."/>
            <person name="Bonnot C."/>
            <person name="Breuninger H."/>
            <person name="Symeonidi A."/>
            <person name="Radhakrishnan G.V."/>
            <person name="Van Nieuwerburgh F."/>
            <person name="Deforce D."/>
            <person name="Chang C."/>
            <person name="Karol K.G."/>
            <person name="Hedrich R."/>
            <person name="Ulvskov P."/>
            <person name="Glockner G."/>
            <person name="Delwiche C.F."/>
            <person name="Petrasek J."/>
            <person name="Van de Peer Y."/>
            <person name="Friml J."/>
            <person name="Beilby M."/>
            <person name="Dolan L."/>
            <person name="Kohara Y."/>
            <person name="Sugano S."/>
            <person name="Fujiyama A."/>
            <person name="Delaux P.-M."/>
            <person name="Quint M."/>
            <person name="TheiBen G."/>
            <person name="Hagemann M."/>
            <person name="Harholt J."/>
            <person name="Dunand C."/>
            <person name="Zachgo S."/>
            <person name="Langdale J."/>
            <person name="Maumus F."/>
            <person name="Straeten D.V.D."/>
            <person name="Gould S.B."/>
            <person name="Rensing S.A."/>
        </authorList>
    </citation>
    <scope>NUCLEOTIDE SEQUENCE [LARGE SCALE GENOMIC DNA]</scope>
    <source>
        <strain evidence="2 3">S276</strain>
    </source>
</reference>
<dbReference type="EMBL" id="BFEA01000846">
    <property type="protein sequence ID" value="GBG90839.1"/>
    <property type="molecule type" value="Genomic_DNA"/>
</dbReference>
<dbReference type="Gramene" id="GBG90839">
    <property type="protein sequence ID" value="GBG90839"/>
    <property type="gene ID" value="CBR_g51345"/>
</dbReference>
<keyword evidence="3" id="KW-1185">Reference proteome</keyword>
<evidence type="ECO:0000313" key="2">
    <source>
        <dbReference type="EMBL" id="GBG90839.1"/>
    </source>
</evidence>
<name>A0A388M8P7_CHABU</name>
<comment type="caution">
    <text evidence="2">The sequence shown here is derived from an EMBL/GenBank/DDBJ whole genome shotgun (WGS) entry which is preliminary data.</text>
</comment>
<gene>
    <name evidence="2" type="ORF">CBR_g51345</name>
</gene>
<dbReference type="Proteomes" id="UP000265515">
    <property type="component" value="Unassembled WGS sequence"/>
</dbReference>